<dbReference type="Proteomes" id="UP000034387">
    <property type="component" value="Unassembled WGS sequence"/>
</dbReference>
<evidence type="ECO:0000313" key="2">
    <source>
        <dbReference type="Proteomes" id="UP000034387"/>
    </source>
</evidence>
<sequence>MKISQDVEAIIHENISSSKAPKFNHTAASIGADEDLQVVCLGTDGLPYLFWQGGVKKSQWHYEGKLLHDKIEGIKFTSVAASIGADKDLQAVCLGTDGLPYLFWQGGVKKSQWHYEGKLLHDKIEGIKFTSVAASIGADWDFN</sequence>
<reference evidence="1 2" key="1">
    <citation type="journal article" date="2015" name="ISME J.">
        <title>Genomic and phenotypic differentiation among Methanosarcina mazei populations from Columbia River sediment.</title>
        <authorList>
            <person name="Youngblut N.D."/>
            <person name="Wirth J.S."/>
            <person name="Henriksen J.R."/>
            <person name="Smith M."/>
            <person name="Simon H."/>
            <person name="Metcalf W.W."/>
            <person name="Whitaker R.J."/>
        </authorList>
    </citation>
    <scope>NUCLEOTIDE SEQUENCE [LARGE SCALE GENOMIC DNA]</scope>
    <source>
        <strain evidence="1 2">3.H.M.2.7</strain>
    </source>
</reference>
<dbReference type="AlphaFoldDB" id="A0A0F8JZ78"/>
<gene>
    <name evidence="1" type="ORF">DU42_00510</name>
</gene>
<dbReference type="RefSeq" id="WP_048047484.1">
    <property type="nucleotide sequence ID" value="NZ_JJPX01000147.1"/>
</dbReference>
<dbReference type="EMBL" id="JJPX01000147">
    <property type="protein sequence ID" value="KKH06742.1"/>
    <property type="molecule type" value="Genomic_DNA"/>
</dbReference>
<proteinExistence type="predicted"/>
<evidence type="ECO:0000313" key="1">
    <source>
        <dbReference type="EMBL" id="KKH06742.1"/>
    </source>
</evidence>
<comment type="caution">
    <text evidence="1">The sequence shown here is derived from an EMBL/GenBank/DDBJ whole genome shotgun (WGS) entry which is preliminary data.</text>
</comment>
<dbReference type="PATRIC" id="fig|2209.47.peg.101"/>
<organism evidence="1 2">
    <name type="scientific">Methanosarcina mazei</name>
    <name type="common">Methanosarcina frisia</name>
    <dbReference type="NCBI Taxonomy" id="2209"/>
    <lineage>
        <taxon>Archaea</taxon>
        <taxon>Methanobacteriati</taxon>
        <taxon>Methanobacteriota</taxon>
        <taxon>Stenosarchaea group</taxon>
        <taxon>Methanomicrobia</taxon>
        <taxon>Methanosarcinales</taxon>
        <taxon>Methanosarcinaceae</taxon>
        <taxon>Methanosarcina</taxon>
    </lineage>
</organism>
<accession>A0A0F8JZ78</accession>
<name>A0A0F8JZ78_METMZ</name>
<dbReference type="SUPFAM" id="SSF89372">
    <property type="entry name" value="Fucose-specific lectin"/>
    <property type="match status" value="1"/>
</dbReference>
<protein>
    <submittedName>
        <fullName evidence="1">Uncharacterized protein</fullName>
    </submittedName>
</protein>